<reference evidence="3" key="1">
    <citation type="journal article" date="2014" name="Proc. Natl. Acad. Sci. U.S.A.">
        <title>Extensive sampling of basidiomycete genomes demonstrates inadequacy of the white-rot/brown-rot paradigm for wood decay fungi.</title>
        <authorList>
            <person name="Riley R."/>
            <person name="Salamov A.A."/>
            <person name="Brown D.W."/>
            <person name="Nagy L.G."/>
            <person name="Floudas D."/>
            <person name="Held B.W."/>
            <person name="Levasseur A."/>
            <person name="Lombard V."/>
            <person name="Morin E."/>
            <person name="Otillar R."/>
            <person name="Lindquist E.A."/>
            <person name="Sun H."/>
            <person name="LaButti K.M."/>
            <person name="Schmutz J."/>
            <person name="Jabbour D."/>
            <person name="Luo H."/>
            <person name="Baker S.E."/>
            <person name="Pisabarro A.G."/>
            <person name="Walton J.D."/>
            <person name="Blanchette R.A."/>
            <person name="Henrissat B."/>
            <person name="Martin F."/>
            <person name="Cullen D."/>
            <person name="Hibbett D.S."/>
            <person name="Grigoriev I.V."/>
        </authorList>
    </citation>
    <scope>NUCLEOTIDE SEQUENCE [LARGE SCALE GENOMIC DNA]</scope>
    <source>
        <strain evidence="3">FD-172 SS1</strain>
    </source>
</reference>
<dbReference type="Proteomes" id="UP000027195">
    <property type="component" value="Unassembled WGS sequence"/>
</dbReference>
<dbReference type="InParanoid" id="A0A067LY93"/>
<gene>
    <name evidence="2" type="ORF">BOTBODRAFT_569265</name>
</gene>
<dbReference type="HOGENOM" id="CLU_581371_0_0_1"/>
<dbReference type="EMBL" id="KL198092">
    <property type="protein sequence ID" value="KDQ08343.1"/>
    <property type="molecule type" value="Genomic_DNA"/>
</dbReference>
<feature type="region of interest" description="Disordered" evidence="1">
    <location>
        <begin position="431"/>
        <end position="454"/>
    </location>
</feature>
<proteinExistence type="predicted"/>
<organism evidence="2 3">
    <name type="scientific">Botryobasidium botryosum (strain FD-172 SS1)</name>
    <dbReference type="NCBI Taxonomy" id="930990"/>
    <lineage>
        <taxon>Eukaryota</taxon>
        <taxon>Fungi</taxon>
        <taxon>Dikarya</taxon>
        <taxon>Basidiomycota</taxon>
        <taxon>Agaricomycotina</taxon>
        <taxon>Agaricomycetes</taxon>
        <taxon>Cantharellales</taxon>
        <taxon>Botryobasidiaceae</taxon>
        <taxon>Botryobasidium</taxon>
    </lineage>
</organism>
<keyword evidence="3" id="KW-1185">Reference proteome</keyword>
<protein>
    <submittedName>
        <fullName evidence="2">Uncharacterized protein</fullName>
    </submittedName>
</protein>
<dbReference type="STRING" id="930990.A0A067LY93"/>
<evidence type="ECO:0000313" key="3">
    <source>
        <dbReference type="Proteomes" id="UP000027195"/>
    </source>
</evidence>
<sequence length="470" mass="53722">MGASHQVVRQLREESNVRFIYLDENDFLRLVPRSSYKYVKNGNKYGYRPADITAVIERYTKYSKEDWEAYAAEKVEFLKHLREHARSCKIRAREASSKRSAERAGLQSSRFDAIKQRLVTLGWGKELTYYNYELGELNLVKQPRALTEQIWDRIREPLLTWIKQYRASRLRRSRGRALIKLYTSYVKSMGPLSLGLPTPRQLATLGEFQVAMTLDSDDTGEEIFEKAMSTLPEAINSWRNSVSDSLIAQLPSSSDATPESPESVLSLATSVFCAASAYLKIEPEILYYPSVLPHRSITDKPTRIAVRQDLPLRPWEGLNPWERNEDVEGIKYDELGASVIKCLLEECGLDPTTTTPGDLDNSDARFNCLVCKPVSDSRGMHWRRAIYHAHNIQVNDIDNPINILHNKFRRLSPPKRHTSLTWRSCEKNYDQPHLRSARQQTTSSSSGAVTTADSSIDTRPFTIRQISSNT</sequence>
<dbReference type="OrthoDB" id="2322499at2759"/>
<name>A0A067LY93_BOTB1</name>
<feature type="compositionally biased region" description="Low complexity" evidence="1">
    <location>
        <begin position="437"/>
        <end position="454"/>
    </location>
</feature>
<dbReference type="AlphaFoldDB" id="A0A067LY93"/>
<evidence type="ECO:0000313" key="2">
    <source>
        <dbReference type="EMBL" id="KDQ08343.1"/>
    </source>
</evidence>
<accession>A0A067LY93</accession>
<evidence type="ECO:0000256" key="1">
    <source>
        <dbReference type="SAM" id="MobiDB-lite"/>
    </source>
</evidence>